<dbReference type="Proteomes" id="UP000033166">
    <property type="component" value="Plasmid II"/>
</dbReference>
<keyword evidence="4" id="KW-0812">Transmembrane</keyword>
<accession>A0A0D6E0M9</accession>
<dbReference type="InterPro" id="IPR003688">
    <property type="entry name" value="TraG/VirD4"/>
</dbReference>
<evidence type="ECO:0000256" key="7">
    <source>
        <dbReference type="SAM" id="MobiDB-lite"/>
    </source>
</evidence>
<evidence type="ECO:0000256" key="3">
    <source>
        <dbReference type="ARBA" id="ARBA00022475"/>
    </source>
</evidence>
<keyword evidence="6" id="KW-0472">Membrane</keyword>
<geneLocation type="plasmid" evidence="8 9">
    <name>II</name>
</geneLocation>
<dbReference type="PANTHER" id="PTHR37937:SF1">
    <property type="entry name" value="CONJUGATIVE TRANSFER: DNA TRANSPORT"/>
    <property type="match status" value="1"/>
</dbReference>
<dbReference type="KEGG" id="lpk:LACPI_2311"/>
<evidence type="ECO:0000256" key="2">
    <source>
        <dbReference type="ARBA" id="ARBA00008806"/>
    </source>
</evidence>
<sequence length="552" mass="63163">MNNLQAQSDGLVLGKFPNGKVVIQHETSKISNRNIFVVGGPGSFKTQSFVLPNVINNRSTSIVVTDPKGEIYELTNEIKKAQGYKTIVINFKDFLLSSRYNPLLYIRKSNDTNKIANVIVSAKNDPKRKDFWFNAQLSLLNSLIKYAYFEYEPSARTIEGILDFLEEFDPRYNEEGISELDQQFDRLPDGHEAKRSYNLGFRQAQSEARPNIVISLLTTLQDFVDKEVSEFTSTNDFFFEELGTSKICLYVLISPLDRTWDGLVNLFFQQMFSELYYLGDKNNAKLPVPCAMFLDEFVNLGYFPTYEQFLATCRGYRIAVSTLIQSIPQIQELYGDKKAKAIIGNHAIKICLGGVEETTAEYFSRQVNDTTIKVYTGGTSESKASAKANNRSGSKSESYSYQKRRLITEGEIINLQQEENGRKSIVLIDGKPYMLRKTPQFELYGDMLKKYEVSQQEYISSQTEFAKEFIEQLEIEHTQRKRELASTPVHQEKQAEDDLNKLEIKLPEQVQELDEEIEISDEKEVSMSDILSSFDEGIEETTTNNDNDELPF</sequence>
<evidence type="ECO:0000256" key="6">
    <source>
        <dbReference type="ARBA" id="ARBA00023136"/>
    </source>
</evidence>
<dbReference type="PANTHER" id="PTHR37937">
    <property type="entry name" value="CONJUGATIVE TRANSFER: DNA TRANSPORT"/>
    <property type="match status" value="1"/>
</dbReference>
<proteinExistence type="inferred from homology"/>
<dbReference type="EMBL" id="LN774770">
    <property type="protein sequence ID" value="CEN29511.1"/>
    <property type="molecule type" value="Genomic_DNA"/>
</dbReference>
<evidence type="ECO:0000256" key="1">
    <source>
        <dbReference type="ARBA" id="ARBA00004651"/>
    </source>
</evidence>
<dbReference type="InterPro" id="IPR051539">
    <property type="entry name" value="T4SS-coupling_protein"/>
</dbReference>
<keyword evidence="5" id="KW-1133">Transmembrane helix</keyword>
<evidence type="ECO:0000256" key="4">
    <source>
        <dbReference type="ARBA" id="ARBA00022692"/>
    </source>
</evidence>
<dbReference type="HOGENOM" id="CLU_015347_5_0_9"/>
<keyword evidence="8" id="KW-0614">Plasmid</keyword>
<reference evidence="9" key="1">
    <citation type="submission" date="2015-01" db="EMBL/GenBank/DDBJ databases">
        <authorList>
            <person name="Andreevskaya M."/>
        </authorList>
    </citation>
    <scope>NUCLEOTIDE SEQUENCE [LARGE SCALE GENOMIC DNA]</scope>
    <source>
        <strain evidence="9">MKFS47</strain>
        <plasmid evidence="9">II</plasmid>
    </source>
</reference>
<dbReference type="GO" id="GO:0005886">
    <property type="term" value="C:plasma membrane"/>
    <property type="evidence" value="ECO:0007669"/>
    <property type="project" value="UniProtKB-SubCell"/>
</dbReference>
<dbReference type="NCBIfam" id="NF045973">
    <property type="entry name" value="conju_CD1115"/>
    <property type="match status" value="1"/>
</dbReference>
<evidence type="ECO:0000313" key="9">
    <source>
        <dbReference type="Proteomes" id="UP000033166"/>
    </source>
</evidence>
<dbReference type="SUPFAM" id="SSF52540">
    <property type="entry name" value="P-loop containing nucleoside triphosphate hydrolases"/>
    <property type="match status" value="1"/>
</dbReference>
<dbReference type="RefSeq" id="WP_047916707.1">
    <property type="nucleotide sequence ID" value="NZ_LN774770.1"/>
</dbReference>
<comment type="similarity">
    <text evidence="2">Belongs to the VirD4/TraG family.</text>
</comment>
<dbReference type="InterPro" id="IPR027417">
    <property type="entry name" value="P-loop_NTPase"/>
</dbReference>
<protein>
    <submittedName>
        <fullName evidence="8">Conjugal transfer protein TrsK</fullName>
    </submittedName>
</protein>
<evidence type="ECO:0000313" key="8">
    <source>
        <dbReference type="EMBL" id="CEN29511.1"/>
    </source>
</evidence>
<organism evidence="8 9">
    <name type="scientific">Pseudolactococcus piscium MKFS47</name>
    <dbReference type="NCBI Taxonomy" id="297352"/>
    <lineage>
        <taxon>Bacteria</taxon>
        <taxon>Bacillati</taxon>
        <taxon>Bacillota</taxon>
        <taxon>Bacilli</taxon>
        <taxon>Lactobacillales</taxon>
        <taxon>Streptococcaceae</taxon>
        <taxon>Pseudolactococcus</taxon>
    </lineage>
</organism>
<name>A0A0D6E0M9_9LACT</name>
<comment type="subcellular location">
    <subcellularLocation>
        <location evidence="1">Cell membrane</location>
        <topology evidence="1">Multi-pass membrane protein</topology>
    </subcellularLocation>
</comment>
<feature type="region of interest" description="Disordered" evidence="7">
    <location>
        <begin position="516"/>
        <end position="552"/>
    </location>
</feature>
<dbReference type="AlphaFoldDB" id="A0A0D6E0M9"/>
<dbReference type="Gene3D" id="3.40.50.300">
    <property type="entry name" value="P-loop containing nucleotide triphosphate hydrolases"/>
    <property type="match status" value="1"/>
</dbReference>
<dbReference type="CDD" id="cd01127">
    <property type="entry name" value="TrwB_TraG_TraD_VirD4"/>
    <property type="match status" value="1"/>
</dbReference>
<keyword evidence="3" id="KW-1003">Cell membrane</keyword>
<evidence type="ECO:0000256" key="5">
    <source>
        <dbReference type="ARBA" id="ARBA00022989"/>
    </source>
</evidence>
<gene>
    <name evidence="8" type="ORF">LACPI_2311</name>
</gene>
<dbReference type="Pfam" id="PF02534">
    <property type="entry name" value="T4SS-DNA_transf"/>
    <property type="match status" value="1"/>
</dbReference>
<feature type="region of interest" description="Disordered" evidence="7">
    <location>
        <begin position="481"/>
        <end position="503"/>
    </location>
</feature>